<reference evidence="1 2" key="1">
    <citation type="journal article" date="2018" name="PLoS Genet.">
        <title>Population sequencing reveals clonal diversity and ancestral inbreeding in the grapevine cultivar Chardonnay.</title>
        <authorList>
            <person name="Roach M.J."/>
            <person name="Johnson D.L."/>
            <person name="Bohlmann J."/>
            <person name="van Vuuren H.J."/>
            <person name="Jones S.J."/>
            <person name="Pretorius I.S."/>
            <person name="Schmidt S.A."/>
            <person name="Borneman A.R."/>
        </authorList>
    </citation>
    <scope>NUCLEOTIDE SEQUENCE [LARGE SCALE GENOMIC DNA]</scope>
    <source>
        <strain evidence="2">cv. Chardonnay</strain>
        <tissue evidence="1">Leaf</tissue>
    </source>
</reference>
<gene>
    <name evidence="1" type="ORF">CK203_107199</name>
</gene>
<dbReference type="AlphaFoldDB" id="A0A438DBM5"/>
<comment type="caution">
    <text evidence="1">The sequence shown here is derived from an EMBL/GenBank/DDBJ whole genome shotgun (WGS) entry which is preliminary data.</text>
</comment>
<name>A0A438DBM5_VITVI</name>
<sequence>MQNVMALSEGVLDVSGLFWHQEGTDIREVSSFFRNLDRLQGSATEGSLSAGPVIAIGRRVGGFREGFILLTGSCLSCYLCSHVRPKMTLKGDKSCTTENCTLRVTKPAWTGSTISPKEVVDTPLNPDKIRPGFSRPVRLRPMWLMTDACTRSVELPGSTRMRLTSKSPISRDRMRASWCGCNIRVGVVISGTSPPLGPERSIALNSRLYEPFDQIMEAPAHLRCVTMLLMEDTFFTMIPFGWVRSEGSRPPEVGHVLDIGRSFSYDMERGVRSGISGRLGPSAFDRTALAGPEFGTSFCTTSRCLSATKTCWVALARHLRALSICLHAGTSRPSSVLMFCLCRAEHKYCPTDRSLKLSTELGGVVEPIVCGEFRHEESPWGLVMNNMRAERRGEHVVQPFADGANEWLVWEGHGVGDVLHHRGDHRVRVRSQVVATGGLGLLGSLESELSSWGTRYMGVCGSCGLTLHVSGIAPTVLGYIDSRSGLEFATWPLER</sequence>
<evidence type="ECO:0000313" key="2">
    <source>
        <dbReference type="Proteomes" id="UP000288805"/>
    </source>
</evidence>
<organism evidence="1 2">
    <name type="scientific">Vitis vinifera</name>
    <name type="common">Grape</name>
    <dbReference type="NCBI Taxonomy" id="29760"/>
    <lineage>
        <taxon>Eukaryota</taxon>
        <taxon>Viridiplantae</taxon>
        <taxon>Streptophyta</taxon>
        <taxon>Embryophyta</taxon>
        <taxon>Tracheophyta</taxon>
        <taxon>Spermatophyta</taxon>
        <taxon>Magnoliopsida</taxon>
        <taxon>eudicotyledons</taxon>
        <taxon>Gunneridae</taxon>
        <taxon>Pentapetalae</taxon>
        <taxon>rosids</taxon>
        <taxon>Vitales</taxon>
        <taxon>Vitaceae</taxon>
        <taxon>Viteae</taxon>
        <taxon>Vitis</taxon>
    </lineage>
</organism>
<dbReference type="Proteomes" id="UP000288805">
    <property type="component" value="Unassembled WGS sequence"/>
</dbReference>
<dbReference type="EMBL" id="QGNW01001704">
    <property type="protein sequence ID" value="RVW32844.1"/>
    <property type="molecule type" value="Genomic_DNA"/>
</dbReference>
<proteinExistence type="predicted"/>
<protein>
    <submittedName>
        <fullName evidence="1">Uncharacterized protein</fullName>
    </submittedName>
</protein>
<evidence type="ECO:0000313" key="1">
    <source>
        <dbReference type="EMBL" id="RVW32844.1"/>
    </source>
</evidence>
<accession>A0A438DBM5</accession>